<feature type="transmembrane region" description="Helical" evidence="1">
    <location>
        <begin position="113"/>
        <end position="135"/>
    </location>
</feature>
<keyword evidence="1" id="KW-0812">Transmembrane</keyword>
<evidence type="ECO:0000313" key="4">
    <source>
        <dbReference type="Proteomes" id="UP000253426"/>
    </source>
</evidence>
<keyword evidence="1" id="KW-0472">Membrane</keyword>
<proteinExistence type="predicted"/>
<evidence type="ECO:0000313" key="3">
    <source>
        <dbReference type="EMBL" id="RBP38066.1"/>
    </source>
</evidence>
<dbReference type="RefSeq" id="WP_113961200.1">
    <property type="nucleotide sequence ID" value="NZ_QNRR01000012.1"/>
</dbReference>
<dbReference type="EMBL" id="QNRR01000012">
    <property type="protein sequence ID" value="RBP38066.1"/>
    <property type="molecule type" value="Genomic_DNA"/>
</dbReference>
<dbReference type="Pfam" id="PF07885">
    <property type="entry name" value="Ion_trans_2"/>
    <property type="match status" value="1"/>
</dbReference>
<dbReference type="Gene3D" id="1.10.287.70">
    <property type="match status" value="1"/>
</dbReference>
<dbReference type="InterPro" id="IPR013099">
    <property type="entry name" value="K_chnl_dom"/>
</dbReference>
<sequence length="145" mass="16173">MLTNLLIAWCLMAFCVGIHSVGLTYLLRWLRKQPSFAKQHVWTAVWILVRVAGWTILLHLIEISLWALHYAWAGAMPDLTTAAYFSVVTYTTTGYGDLVLPQDWRLVGGVESLTGILMCGLSTGMFFAVFSEIFIQNRGNNSAAT</sequence>
<protein>
    <submittedName>
        <fullName evidence="3">Ion channel</fullName>
    </submittedName>
</protein>
<dbReference type="OrthoDB" id="9813518at2"/>
<dbReference type="Proteomes" id="UP000253426">
    <property type="component" value="Unassembled WGS sequence"/>
</dbReference>
<evidence type="ECO:0000259" key="2">
    <source>
        <dbReference type="Pfam" id="PF07885"/>
    </source>
</evidence>
<dbReference type="AlphaFoldDB" id="A0A366H7N4"/>
<name>A0A366H7N4_9BACT</name>
<feature type="transmembrane region" description="Helical" evidence="1">
    <location>
        <begin position="6"/>
        <end position="27"/>
    </location>
</feature>
<reference evidence="3 4" key="1">
    <citation type="submission" date="2018-06" db="EMBL/GenBank/DDBJ databases">
        <title>Genomic Encyclopedia of Type Strains, Phase IV (KMG-IV): sequencing the most valuable type-strain genomes for metagenomic binning, comparative biology and taxonomic classification.</title>
        <authorList>
            <person name="Goeker M."/>
        </authorList>
    </citation>
    <scope>NUCLEOTIDE SEQUENCE [LARGE SCALE GENOMIC DNA]</scope>
    <source>
        <strain evidence="3 4">DSM 25532</strain>
    </source>
</reference>
<dbReference type="SUPFAM" id="SSF81324">
    <property type="entry name" value="Voltage-gated potassium channels"/>
    <property type="match status" value="1"/>
</dbReference>
<keyword evidence="1" id="KW-1133">Transmembrane helix</keyword>
<feature type="domain" description="Potassium channel" evidence="2">
    <location>
        <begin position="59"/>
        <end position="131"/>
    </location>
</feature>
<accession>A0A366H7N4</accession>
<evidence type="ECO:0000256" key="1">
    <source>
        <dbReference type="SAM" id="Phobius"/>
    </source>
</evidence>
<keyword evidence="4" id="KW-1185">Reference proteome</keyword>
<organism evidence="3 4">
    <name type="scientific">Roseimicrobium gellanilyticum</name>
    <dbReference type="NCBI Taxonomy" id="748857"/>
    <lineage>
        <taxon>Bacteria</taxon>
        <taxon>Pseudomonadati</taxon>
        <taxon>Verrucomicrobiota</taxon>
        <taxon>Verrucomicrobiia</taxon>
        <taxon>Verrucomicrobiales</taxon>
        <taxon>Verrucomicrobiaceae</taxon>
        <taxon>Roseimicrobium</taxon>
    </lineage>
</organism>
<gene>
    <name evidence="3" type="ORF">DES53_11264</name>
</gene>
<comment type="caution">
    <text evidence="3">The sequence shown here is derived from an EMBL/GenBank/DDBJ whole genome shotgun (WGS) entry which is preliminary data.</text>
</comment>
<feature type="transmembrane region" description="Helical" evidence="1">
    <location>
        <begin position="47"/>
        <end position="68"/>
    </location>
</feature>